<feature type="transmembrane region" description="Helical" evidence="1">
    <location>
        <begin position="399"/>
        <end position="420"/>
    </location>
</feature>
<evidence type="ECO:0000313" key="3">
    <source>
        <dbReference type="Proteomes" id="UP001204798"/>
    </source>
</evidence>
<keyword evidence="1" id="KW-1133">Transmembrane helix</keyword>
<feature type="transmembrane region" description="Helical" evidence="1">
    <location>
        <begin position="342"/>
        <end position="362"/>
    </location>
</feature>
<protein>
    <recommendedName>
        <fullName evidence="4">YfhO family protein</fullName>
    </recommendedName>
</protein>
<keyword evidence="1" id="KW-0472">Membrane</keyword>
<name>A0ABT2EPJ3_9BACT</name>
<reference evidence="2 3" key="1">
    <citation type="submission" date="2022-08" db="EMBL/GenBank/DDBJ databases">
        <title>Bacterial and archaeal communities from various locations to study Microbial Dark Matter (Phase II).</title>
        <authorList>
            <person name="Stepanauskas R."/>
        </authorList>
    </citation>
    <scope>NUCLEOTIDE SEQUENCE [LARGE SCALE GENOMIC DNA]</scope>
    <source>
        <strain evidence="2 3">PD1</strain>
    </source>
</reference>
<sequence>MRGKNQALIVVALAFLALIPHWRTILLSEVPLPEGYLALIAPEMKGYLMPTPWNALWWDAIGQFWAWRTEAMRQLHEGRIPIWTNRIGCGFPFLANPQTQSLYPPTLLGEWLLEVGGKFGIGRDQPLPLRSARLMAWLAFLHTLLALVGAYLLIRSFGISQLASLIGSAAYGLGSFQTSWALLPTLPATAAWLPLTLWLVRQIFAAVQTKQNDIAKLANYAVAFSLSLAMLLLAGHGQVAIYSLLAVLLFALVEAIFVNRRISWVAVFAFIASFAFSFVLAAAQLLPTMELTPMTHRHAPPTWEGYQAFSHRGLTLADWATMVLPFLFGNPADGSYFGKESFADYCTYAGFGILVLAGLGIWDWVAKLLSRRYTPARLHAYTLAPLHTDTLARLHACTLFLLGALLASGSTFNLPLYFWLPGFSQLGTPTRAVFLCQLAMGMIAAKALDEVDGLTVNWKSVIATALLLPVIVVFGVGFWLNMQTTDFEWQGWLALNAAQNMGVLLGVFALLLLALQPTMATDSPLLRYGVPVLLVGELAWFAAQQIPTARISMVREALQVAEKRLNQIVKPFLKPYPFRPPARLLFLGRDWSLVDYPRSLLPPNSVLLLETQIADARNYDSLLLRHHKAVMALFSEGNPCPFENGNLILMPRRWVNLDAAKRLAQIVGADAVVGAFDSELKLLTVTAEGEQHPRVFVPANVRYVYDFNEALEELLVTPEDTVLLSAKTQKYHRKKVDSAFVVFDRGSVVKVRVQPRIVDLIRPIWLVLSDTAYPGWLALTNLGHGRWEKLQTAVANGAFKACHLPDAGGEVVWVYFPSSFAVGAFLSCVGVFCLAGLLAWFPLVSFKWAKIFGQVKVALKRSG</sequence>
<evidence type="ECO:0008006" key="4">
    <source>
        <dbReference type="Google" id="ProtNLM"/>
    </source>
</evidence>
<dbReference type="EMBL" id="JANUCP010000002">
    <property type="protein sequence ID" value="MCS3918823.1"/>
    <property type="molecule type" value="Genomic_DNA"/>
</dbReference>
<feature type="transmembrane region" description="Helical" evidence="1">
    <location>
        <begin position="239"/>
        <end position="257"/>
    </location>
</feature>
<feature type="transmembrane region" description="Helical" evidence="1">
    <location>
        <begin position="492"/>
        <end position="513"/>
    </location>
</feature>
<feature type="transmembrane region" description="Helical" evidence="1">
    <location>
        <begin position="214"/>
        <end position="233"/>
    </location>
</feature>
<organism evidence="2 3">
    <name type="scientific">Candidatus Fervidibacter sacchari</name>
    <dbReference type="NCBI Taxonomy" id="1448929"/>
    <lineage>
        <taxon>Bacteria</taxon>
        <taxon>Candidatus Fervidibacterota</taxon>
        <taxon>Candidatus Fervidibacter</taxon>
    </lineage>
</organism>
<feature type="transmembrane region" description="Helical" evidence="1">
    <location>
        <begin position="460"/>
        <end position="480"/>
    </location>
</feature>
<proteinExistence type="predicted"/>
<feature type="transmembrane region" description="Helical" evidence="1">
    <location>
        <begin position="264"/>
        <end position="286"/>
    </location>
</feature>
<keyword evidence="3" id="KW-1185">Reference proteome</keyword>
<evidence type="ECO:0000313" key="2">
    <source>
        <dbReference type="EMBL" id="MCS3918823.1"/>
    </source>
</evidence>
<keyword evidence="1" id="KW-0812">Transmembrane</keyword>
<dbReference type="RefSeq" id="WP_259094871.1">
    <property type="nucleotide sequence ID" value="NZ_CP130454.1"/>
</dbReference>
<accession>A0ABT2EPJ3</accession>
<feature type="transmembrane region" description="Helical" evidence="1">
    <location>
        <begin position="525"/>
        <end position="543"/>
    </location>
</feature>
<dbReference type="Proteomes" id="UP001204798">
    <property type="component" value="Unassembled WGS sequence"/>
</dbReference>
<feature type="transmembrane region" description="Helical" evidence="1">
    <location>
        <begin position="134"/>
        <end position="154"/>
    </location>
</feature>
<feature type="transmembrane region" description="Helical" evidence="1">
    <location>
        <begin position="189"/>
        <end position="207"/>
    </location>
</feature>
<evidence type="ECO:0000256" key="1">
    <source>
        <dbReference type="SAM" id="Phobius"/>
    </source>
</evidence>
<feature type="transmembrane region" description="Helical" evidence="1">
    <location>
        <begin position="820"/>
        <end position="841"/>
    </location>
</feature>
<gene>
    <name evidence="2" type="ORF">M2350_001223</name>
</gene>
<comment type="caution">
    <text evidence="2">The sequence shown here is derived from an EMBL/GenBank/DDBJ whole genome shotgun (WGS) entry which is preliminary data.</text>
</comment>